<reference evidence="2 3" key="1">
    <citation type="submission" date="2016-07" db="EMBL/GenBank/DDBJ databases">
        <title>Draft genome sequence of Methyloligella halotolerans C2T (VKM B-2706T=CCUG 61687T=DSM 25045T), a halotolerant polyhydroxybutyrate accumulating methylotroph.</title>
        <authorList>
            <person name="Vasilenko O.V."/>
            <person name="Doronina N.V."/>
            <person name="Poroshina M.N."/>
            <person name="Tarlachkov S.V."/>
            <person name="Trotsenko Y.A."/>
        </authorList>
    </citation>
    <scope>NUCLEOTIDE SEQUENCE [LARGE SCALE GENOMIC DNA]</scope>
    <source>
        <strain evidence="2 3">VKM B-2706</strain>
    </source>
</reference>
<dbReference type="InterPro" id="IPR015315">
    <property type="entry name" value="DUF1963"/>
</dbReference>
<sequence length="426" mass="47510">MTRKLPPIVVSRRERTIEGRWQGARSWFGGVPCLGDQPWPTCPRTGKPLPFAAQLDLAELALAKRIWPLPPGGSLAFFLGAGAVVHVPADAHRRPTRTPEGVTPAYDPAGGLFPERPSHWAKQTFPYWPVEFTALETGDVPGELPDDAVYAHMEAAVSRRFVRRNYFFSARSAFEAIGVSGTPMWWHGAQRYIEKLKIARFHSVGIAKARVAGLEAARAEAMRLEPKKIFGLFERRGEPSGAFAEALITLDQHEEQYDGLQRQLTGLDQFIAAVESFAGDKDPWALMAPDETKQFATMFEHAKQAFPELLRNRIPYRIDDLATESLLAMTTGDEMAFSAMPPAILDLINRDYRLPTQGWHQVLGLGLNIQGNAAAENDSKHMLLQLVYDDMMGWRFGDLGAFQFWISPRDLEAGNWDGATLSFESC</sequence>
<dbReference type="Gene3D" id="2.30.320.10">
    <property type="entry name" value="YwqG-like"/>
    <property type="match status" value="2"/>
</dbReference>
<evidence type="ECO:0008006" key="4">
    <source>
        <dbReference type="Google" id="ProtNLM"/>
    </source>
</evidence>
<dbReference type="Proteomes" id="UP000095087">
    <property type="component" value="Unassembled WGS sequence"/>
</dbReference>
<keyword evidence="3" id="KW-1185">Reference proteome</keyword>
<accession>A0A1E2RYN8</accession>
<organism evidence="2 3">
    <name type="scientific">Methyloligella halotolerans</name>
    <dbReference type="NCBI Taxonomy" id="1177755"/>
    <lineage>
        <taxon>Bacteria</taxon>
        <taxon>Pseudomonadati</taxon>
        <taxon>Pseudomonadota</taxon>
        <taxon>Alphaproteobacteria</taxon>
        <taxon>Hyphomicrobiales</taxon>
        <taxon>Hyphomicrobiaceae</taxon>
        <taxon>Methyloligella</taxon>
    </lineage>
</organism>
<evidence type="ECO:0000256" key="1">
    <source>
        <dbReference type="SAM" id="Coils"/>
    </source>
</evidence>
<evidence type="ECO:0000313" key="2">
    <source>
        <dbReference type="EMBL" id="ODA67356.1"/>
    </source>
</evidence>
<name>A0A1E2RYN8_9HYPH</name>
<keyword evidence="1" id="KW-0175">Coiled coil</keyword>
<dbReference type="AlphaFoldDB" id="A0A1E2RYN8"/>
<dbReference type="PATRIC" id="fig|1177755.3.peg.1390"/>
<dbReference type="Pfam" id="PF09234">
    <property type="entry name" value="DUF1963"/>
    <property type="match status" value="2"/>
</dbReference>
<dbReference type="SUPFAM" id="SSF103032">
    <property type="entry name" value="Hypothetical protein YwqG"/>
    <property type="match status" value="2"/>
</dbReference>
<proteinExistence type="predicted"/>
<gene>
    <name evidence="2" type="ORF">A7A08_01387</name>
</gene>
<dbReference type="InterPro" id="IPR035948">
    <property type="entry name" value="YwqG-like_sf"/>
</dbReference>
<dbReference type="RefSeq" id="WP_069094734.1">
    <property type="nucleotide sequence ID" value="NZ_MASI01000003.1"/>
</dbReference>
<feature type="coiled-coil region" evidence="1">
    <location>
        <begin position="243"/>
        <end position="270"/>
    </location>
</feature>
<evidence type="ECO:0000313" key="3">
    <source>
        <dbReference type="Proteomes" id="UP000095087"/>
    </source>
</evidence>
<comment type="caution">
    <text evidence="2">The sequence shown here is derived from an EMBL/GenBank/DDBJ whole genome shotgun (WGS) entry which is preliminary data.</text>
</comment>
<dbReference type="EMBL" id="MASI01000003">
    <property type="protein sequence ID" value="ODA67356.1"/>
    <property type="molecule type" value="Genomic_DNA"/>
</dbReference>
<protein>
    <recommendedName>
        <fullName evidence="4">DUF1963 domain-containing protein</fullName>
    </recommendedName>
</protein>